<proteinExistence type="predicted"/>
<accession>A0A345NSA5</accession>
<evidence type="ECO:0000313" key="1">
    <source>
        <dbReference type="EMBL" id="AXH97913.1"/>
    </source>
</evidence>
<dbReference type="Gene3D" id="3.40.50.300">
    <property type="entry name" value="P-loop containing nucleotide triphosphate hydrolases"/>
    <property type="match status" value="1"/>
</dbReference>
<dbReference type="KEGG" id="orn:DV701_04525"/>
<dbReference type="PANTHER" id="PTHR10285">
    <property type="entry name" value="URIDINE KINASE"/>
    <property type="match status" value="1"/>
</dbReference>
<keyword evidence="1" id="KW-0418">Kinase</keyword>
<dbReference type="GO" id="GO:0016301">
    <property type="term" value="F:kinase activity"/>
    <property type="evidence" value="ECO:0007669"/>
    <property type="project" value="UniProtKB-KW"/>
</dbReference>
<keyword evidence="2" id="KW-1185">Reference proteome</keyword>
<dbReference type="AlphaFoldDB" id="A0A345NSA5"/>
<reference evidence="1 2" key="1">
    <citation type="submission" date="2018-07" db="EMBL/GenBank/DDBJ databases">
        <title>Complete genome sequencing of Ornithinimicrobium sp. AMA3305.</title>
        <authorList>
            <person name="Bae J.-W."/>
        </authorList>
    </citation>
    <scope>NUCLEOTIDE SEQUENCE [LARGE SCALE GENOMIC DNA]</scope>
    <source>
        <strain evidence="1 2">AMA3305</strain>
    </source>
</reference>
<organism evidence="1 2">
    <name type="scientific">Ornithinimicrobium avium</name>
    <dbReference type="NCBI Taxonomy" id="2283195"/>
    <lineage>
        <taxon>Bacteria</taxon>
        <taxon>Bacillati</taxon>
        <taxon>Actinomycetota</taxon>
        <taxon>Actinomycetes</taxon>
        <taxon>Micrococcales</taxon>
        <taxon>Ornithinimicrobiaceae</taxon>
        <taxon>Ornithinimicrobium</taxon>
    </lineage>
</organism>
<dbReference type="NCBIfam" id="NF006743">
    <property type="entry name" value="PRK09270.1-2"/>
    <property type="match status" value="1"/>
</dbReference>
<evidence type="ECO:0000313" key="2">
    <source>
        <dbReference type="Proteomes" id="UP000253790"/>
    </source>
</evidence>
<dbReference type="OrthoDB" id="3192509at2"/>
<gene>
    <name evidence="1" type="ORF">DV701_04525</name>
</gene>
<sequence>MIQDARRLAARPGRTILGLTGAPGAGKSTLAAALADALGPQLVALAPMDGFHLDDAILHARGAGGRKGAIDTFDDAGYAALLARLRAQAPEETVYAPRYDRDLETSIGSALPISPDVPLVVTEGNYLLATTGAWPRARAALDEVWFLDLDPRVREARLVERHVRHGEDPARARERALGPDHDNAVAVESLRRGATRVVRLSGGARPGEPGT</sequence>
<name>A0A345NSA5_9MICO</name>
<keyword evidence="1" id="KW-0808">Transferase</keyword>
<dbReference type="Proteomes" id="UP000253790">
    <property type="component" value="Chromosome"/>
</dbReference>
<protein>
    <submittedName>
        <fullName evidence="1">Nucleoside/nucleotide kinase family protein</fullName>
    </submittedName>
</protein>
<dbReference type="InterPro" id="IPR027417">
    <property type="entry name" value="P-loop_NTPase"/>
</dbReference>
<dbReference type="SUPFAM" id="SSF52540">
    <property type="entry name" value="P-loop containing nucleoside triphosphate hydrolases"/>
    <property type="match status" value="1"/>
</dbReference>
<dbReference type="EMBL" id="CP031229">
    <property type="protein sequence ID" value="AXH97913.1"/>
    <property type="molecule type" value="Genomic_DNA"/>
</dbReference>